<gene>
    <name evidence="11" type="primary">ubiE_1</name>
    <name evidence="11" type="ORF">NTH_01029</name>
</gene>
<evidence type="ECO:0000256" key="6">
    <source>
        <dbReference type="ARBA" id="ARBA00047941"/>
    </source>
</evidence>
<feature type="domain" description="Methyltransferase" evidence="10">
    <location>
        <begin position="75"/>
        <end position="220"/>
    </location>
</feature>
<evidence type="ECO:0000313" key="12">
    <source>
        <dbReference type="Proteomes" id="UP001342418"/>
    </source>
</evidence>
<dbReference type="CDD" id="cd02440">
    <property type="entry name" value="AdoMet_MTases"/>
    <property type="match status" value="1"/>
</dbReference>
<dbReference type="RefSeq" id="WP_338528994.1">
    <property type="nucleotide sequence ID" value="NZ_CP030941.1"/>
</dbReference>
<dbReference type="Gene3D" id="3.40.50.150">
    <property type="entry name" value="Vaccinia Virus protein VP39"/>
    <property type="match status" value="1"/>
</dbReference>
<keyword evidence="2" id="KW-0949">S-adenosyl-L-methionine</keyword>
<evidence type="ECO:0000256" key="2">
    <source>
        <dbReference type="ARBA" id="ARBA00022691"/>
    </source>
</evidence>
<feature type="transmembrane region" description="Helical" evidence="9">
    <location>
        <begin position="289"/>
        <end position="320"/>
    </location>
</feature>
<keyword evidence="11" id="KW-0489">Methyltransferase</keyword>
<keyword evidence="9" id="KW-0812">Transmembrane</keyword>
<dbReference type="GO" id="GO:0032259">
    <property type="term" value="P:methylation"/>
    <property type="evidence" value="ECO:0007669"/>
    <property type="project" value="UniProtKB-KW"/>
</dbReference>
<comment type="catalytic activity">
    <reaction evidence="6">
        <text>arsenic triglutathione + [thioredoxin]-dithiol + S-adenosyl-L-methionine + 2 H2O = methylarsonous acid + [thioredoxin]-disulfide + 3 glutathione + S-adenosyl-L-homocysteine + H(+)</text>
        <dbReference type="Rhea" id="RHEA:69460"/>
        <dbReference type="Rhea" id="RHEA-COMP:10698"/>
        <dbReference type="Rhea" id="RHEA-COMP:10700"/>
        <dbReference type="ChEBI" id="CHEBI:15377"/>
        <dbReference type="ChEBI" id="CHEBI:15378"/>
        <dbReference type="ChEBI" id="CHEBI:17826"/>
        <dbReference type="ChEBI" id="CHEBI:29950"/>
        <dbReference type="ChEBI" id="CHEBI:50058"/>
        <dbReference type="ChEBI" id="CHEBI:57856"/>
        <dbReference type="ChEBI" id="CHEBI:57925"/>
        <dbReference type="ChEBI" id="CHEBI:59789"/>
        <dbReference type="ChEBI" id="CHEBI:183640"/>
        <dbReference type="EC" id="2.1.1.137"/>
    </reaction>
</comment>
<dbReference type="Pfam" id="PF13847">
    <property type="entry name" value="Methyltransf_31"/>
    <property type="match status" value="1"/>
</dbReference>
<accession>A0ABY5MFL3</accession>
<dbReference type="SUPFAM" id="SSF53335">
    <property type="entry name" value="S-adenosyl-L-methionine-dependent methyltransferases"/>
    <property type="match status" value="1"/>
</dbReference>
<keyword evidence="11" id="KW-0830">Ubiquinone</keyword>
<dbReference type="InterPro" id="IPR026669">
    <property type="entry name" value="Arsenite_MeTrfase-like"/>
</dbReference>
<evidence type="ECO:0000259" key="10">
    <source>
        <dbReference type="Pfam" id="PF13847"/>
    </source>
</evidence>
<reference evidence="11 12" key="1">
    <citation type="submission" date="2018-07" db="EMBL/GenBank/DDBJ databases">
        <title>Genome sequence of Nitratireductor thuwali#1536.</title>
        <authorList>
            <person name="Michoud G."/>
            <person name="Merlino G."/>
            <person name="Sefrji F.O."/>
            <person name="Daffonchio D."/>
        </authorList>
    </citation>
    <scope>NUCLEOTIDE SEQUENCE [LARGE SCALE GENOMIC DNA]</scope>
    <source>
        <strain evidence="12">Nit1536</strain>
    </source>
</reference>
<sequence length="419" mass="44768">MVAILGFSKEQVKEAVKAMYGSVADDPHQGFHFPVGRRAALALGYPKEELDRLPPAVLDRFLGVGYPFRAGVIGPGDTVLDIGSGSGTDTLIASRMVGETGKVWALDMTPDMLTRLRETLEEGGIDHVETIEADAENIPLPDNSVDVVTSNGVLNLVPDKRKAFAEIFRVLKPEGRVQLADIVIKRPVPLGGRSDPKLWAECVVGASVDEDYLELFRETGFADAEVLAEFDYFAESPSADTRRIASGLGARSIDVVMRRPAEAKRRAVARRLASRLHPRRLTSAIGGRGLWGAVAAVASIIACYGTLAFVGLLSLLGFAVVLPEGAWAATIVAAAALAVVATAFNLPRHGQPWPLMATGLGALLVAYVMFWAYNPLIEGLGFAVILIGVGLDLYEIYRAECTPSARDEGPVGRPGPERG</sequence>
<dbReference type="EMBL" id="CP030941">
    <property type="protein sequence ID" value="UUP16582.1"/>
    <property type="molecule type" value="Genomic_DNA"/>
</dbReference>
<dbReference type="EC" id="2.1.1.137" evidence="4"/>
<evidence type="ECO:0000256" key="3">
    <source>
        <dbReference type="ARBA" id="ARBA00034487"/>
    </source>
</evidence>
<organism evidence="11 12">
    <name type="scientific">Nitratireductor thuwali</name>
    <dbReference type="NCBI Taxonomy" id="2267699"/>
    <lineage>
        <taxon>Bacteria</taxon>
        <taxon>Pseudomonadati</taxon>
        <taxon>Pseudomonadota</taxon>
        <taxon>Alphaproteobacteria</taxon>
        <taxon>Hyphomicrobiales</taxon>
        <taxon>Phyllobacteriaceae</taxon>
        <taxon>Nitratireductor</taxon>
    </lineage>
</organism>
<name>A0ABY5MFL3_9HYPH</name>
<comment type="catalytic activity">
    <reaction evidence="8">
        <text>arsenic triglutathione + 3 [thioredoxin]-dithiol + 3 S-adenosyl-L-methionine = trimethylarsine + 3 [thioredoxin]-disulfide + 3 glutathione + 3 S-adenosyl-L-homocysteine + 3 H(+)</text>
        <dbReference type="Rhea" id="RHEA:69432"/>
        <dbReference type="Rhea" id="RHEA-COMP:10698"/>
        <dbReference type="Rhea" id="RHEA-COMP:10700"/>
        <dbReference type="ChEBI" id="CHEBI:15378"/>
        <dbReference type="ChEBI" id="CHEBI:27130"/>
        <dbReference type="ChEBI" id="CHEBI:29950"/>
        <dbReference type="ChEBI" id="CHEBI:50058"/>
        <dbReference type="ChEBI" id="CHEBI:57856"/>
        <dbReference type="ChEBI" id="CHEBI:57925"/>
        <dbReference type="ChEBI" id="CHEBI:59789"/>
        <dbReference type="ChEBI" id="CHEBI:183640"/>
        <dbReference type="EC" id="2.1.1.137"/>
    </reaction>
</comment>
<keyword evidence="9" id="KW-1133">Transmembrane helix</keyword>
<evidence type="ECO:0000256" key="9">
    <source>
        <dbReference type="SAM" id="Phobius"/>
    </source>
</evidence>
<comment type="similarity">
    <text evidence="3">Belongs to the methyltransferase superfamily. Arsenite methyltransferase family.</text>
</comment>
<dbReference type="InterPro" id="IPR025714">
    <property type="entry name" value="Methyltranfer_dom"/>
</dbReference>
<evidence type="ECO:0000256" key="8">
    <source>
        <dbReference type="ARBA" id="ARBA00048428"/>
    </source>
</evidence>
<evidence type="ECO:0000256" key="1">
    <source>
        <dbReference type="ARBA" id="ARBA00022679"/>
    </source>
</evidence>
<evidence type="ECO:0000256" key="7">
    <source>
        <dbReference type="ARBA" id="ARBA00047943"/>
    </source>
</evidence>
<keyword evidence="9" id="KW-0472">Membrane</keyword>
<dbReference type="PANTHER" id="PTHR43675:SF8">
    <property type="entry name" value="ARSENITE METHYLTRANSFERASE"/>
    <property type="match status" value="1"/>
</dbReference>
<dbReference type="InterPro" id="IPR029063">
    <property type="entry name" value="SAM-dependent_MTases_sf"/>
</dbReference>
<keyword evidence="12" id="KW-1185">Reference proteome</keyword>
<keyword evidence="1 11" id="KW-0808">Transferase</keyword>
<dbReference type="Proteomes" id="UP001342418">
    <property type="component" value="Chromosome"/>
</dbReference>
<dbReference type="GO" id="GO:0043770">
    <property type="term" value="F:demethylmenaquinone methyltransferase activity"/>
    <property type="evidence" value="ECO:0007669"/>
    <property type="project" value="UniProtKB-EC"/>
</dbReference>
<evidence type="ECO:0000256" key="5">
    <source>
        <dbReference type="ARBA" id="ARBA00034545"/>
    </source>
</evidence>
<comment type="catalytic activity">
    <reaction evidence="7">
        <text>arsenic triglutathione + 2 [thioredoxin]-dithiol + 2 S-adenosyl-L-methionine + H2O = dimethylarsinous acid + 2 [thioredoxin]-disulfide + 3 glutathione + 2 S-adenosyl-L-homocysteine + 2 H(+)</text>
        <dbReference type="Rhea" id="RHEA:69464"/>
        <dbReference type="Rhea" id="RHEA-COMP:10698"/>
        <dbReference type="Rhea" id="RHEA-COMP:10700"/>
        <dbReference type="ChEBI" id="CHEBI:15377"/>
        <dbReference type="ChEBI" id="CHEBI:15378"/>
        <dbReference type="ChEBI" id="CHEBI:23808"/>
        <dbReference type="ChEBI" id="CHEBI:29950"/>
        <dbReference type="ChEBI" id="CHEBI:50058"/>
        <dbReference type="ChEBI" id="CHEBI:57856"/>
        <dbReference type="ChEBI" id="CHEBI:57925"/>
        <dbReference type="ChEBI" id="CHEBI:59789"/>
        <dbReference type="ChEBI" id="CHEBI:183640"/>
        <dbReference type="EC" id="2.1.1.137"/>
    </reaction>
</comment>
<evidence type="ECO:0000256" key="4">
    <source>
        <dbReference type="ARBA" id="ARBA00034521"/>
    </source>
</evidence>
<protein>
    <recommendedName>
        <fullName evidence="5">Arsenite methyltransferase</fullName>
        <ecNumber evidence="4">2.1.1.137</ecNumber>
    </recommendedName>
</protein>
<feature type="transmembrane region" description="Helical" evidence="9">
    <location>
        <begin position="326"/>
        <end position="346"/>
    </location>
</feature>
<evidence type="ECO:0000313" key="11">
    <source>
        <dbReference type="EMBL" id="UUP16582.1"/>
    </source>
</evidence>
<proteinExistence type="inferred from homology"/>
<dbReference type="PANTHER" id="PTHR43675">
    <property type="entry name" value="ARSENITE METHYLTRANSFERASE"/>
    <property type="match status" value="1"/>
</dbReference>